<evidence type="ECO:0000313" key="3">
    <source>
        <dbReference type="EMBL" id="MBM2418548.1"/>
    </source>
</evidence>
<dbReference type="GO" id="GO:0071111">
    <property type="term" value="F:cyclic-guanylate-specific phosphodiesterase activity"/>
    <property type="evidence" value="ECO:0007669"/>
    <property type="project" value="InterPro"/>
</dbReference>
<dbReference type="PROSITE" id="PS50883">
    <property type="entry name" value="EAL"/>
    <property type="match status" value="1"/>
</dbReference>
<keyword evidence="5" id="KW-1185">Reference proteome</keyword>
<dbReference type="Proteomes" id="UP000809440">
    <property type="component" value="Unassembled WGS sequence"/>
</dbReference>
<evidence type="ECO:0000259" key="1">
    <source>
        <dbReference type="PROSITE" id="PS50883"/>
    </source>
</evidence>
<organism evidence="2 4">
    <name type="scientific">Marivita cryptomonadis</name>
    <dbReference type="NCBI Taxonomy" id="505252"/>
    <lineage>
        <taxon>Bacteria</taxon>
        <taxon>Pseudomonadati</taxon>
        <taxon>Pseudomonadota</taxon>
        <taxon>Alphaproteobacteria</taxon>
        <taxon>Rhodobacterales</taxon>
        <taxon>Roseobacteraceae</taxon>
        <taxon>Marivita</taxon>
    </lineage>
</organism>
<dbReference type="SUPFAM" id="SSF141868">
    <property type="entry name" value="EAL domain-like"/>
    <property type="match status" value="1"/>
</dbReference>
<dbReference type="PANTHER" id="PTHR33121:SF79">
    <property type="entry name" value="CYCLIC DI-GMP PHOSPHODIESTERASE PDED-RELATED"/>
    <property type="match status" value="1"/>
</dbReference>
<dbReference type="InterPro" id="IPR050706">
    <property type="entry name" value="Cyclic-di-GMP_PDE-like"/>
</dbReference>
<protein>
    <submittedName>
        <fullName evidence="2">EAL domain-containing protein</fullName>
    </submittedName>
</protein>
<dbReference type="OrthoDB" id="23692at2"/>
<dbReference type="AlphaFoldDB" id="A0A9Q2S683"/>
<evidence type="ECO:0000313" key="5">
    <source>
        <dbReference type="Proteomes" id="UP000809440"/>
    </source>
</evidence>
<gene>
    <name evidence="2" type="ORF">JQX41_16360</name>
    <name evidence="3" type="ORF">JQX48_16300</name>
</gene>
<dbReference type="InterPro" id="IPR035919">
    <property type="entry name" value="EAL_sf"/>
</dbReference>
<dbReference type="PANTHER" id="PTHR33121">
    <property type="entry name" value="CYCLIC DI-GMP PHOSPHODIESTERASE PDEF"/>
    <property type="match status" value="1"/>
</dbReference>
<reference evidence="2 5" key="1">
    <citation type="submission" date="2021-01" db="EMBL/GenBank/DDBJ databases">
        <title>Diatom-associated Roseobacters Show Island Model of Population Structure.</title>
        <authorList>
            <person name="Qu L."/>
            <person name="Feng X."/>
            <person name="Chen Y."/>
            <person name="Li L."/>
            <person name="Wang X."/>
            <person name="Hu Z."/>
            <person name="Wang H."/>
            <person name="Luo H."/>
        </authorList>
    </citation>
    <scope>NUCLEOTIDE SEQUENCE</scope>
    <source>
        <strain evidence="3 5">CC28-63</strain>
        <strain evidence="2">CC28-69</strain>
    </source>
</reference>
<dbReference type="SMART" id="SM00052">
    <property type="entry name" value="EAL"/>
    <property type="match status" value="1"/>
</dbReference>
<evidence type="ECO:0000313" key="4">
    <source>
        <dbReference type="Proteomes" id="UP000755667"/>
    </source>
</evidence>
<evidence type="ECO:0000313" key="2">
    <source>
        <dbReference type="EMBL" id="MBM2413892.1"/>
    </source>
</evidence>
<dbReference type="CDD" id="cd01948">
    <property type="entry name" value="EAL"/>
    <property type="match status" value="1"/>
</dbReference>
<dbReference type="Gene3D" id="3.20.20.450">
    <property type="entry name" value="EAL domain"/>
    <property type="match status" value="1"/>
</dbReference>
<sequence length="287" mass="32124">METLAREHKGDAVPHRAIRRTLGPSPLDTAAQQRDQNILHIVEEAVRHREVRLAFQPVVQAQEQGHVAFYEGLIRVTDPTGRIIPAGQFIDSIEERESGRLLDCLSLEHGLRTLSQNPGLRLAINLSARSIGYPKWRKVLERGLSRDGTVAERLILEITEASAMLVPELVVQAMRDLQKLGISFALDDFGAGYTALRYLKEFQFDILKIDGQFIRGIATDTDNQVLTRAIIAIAQQFDMFTVAEFVESAPDAHMLGQLGVDFLQGYYFGAPTVEPPWQTIRTSKVVH</sequence>
<dbReference type="EMBL" id="JAFBXF010000011">
    <property type="protein sequence ID" value="MBM2418548.1"/>
    <property type="molecule type" value="Genomic_DNA"/>
</dbReference>
<dbReference type="EMBL" id="JAFBXE010000011">
    <property type="protein sequence ID" value="MBM2413892.1"/>
    <property type="molecule type" value="Genomic_DNA"/>
</dbReference>
<dbReference type="Pfam" id="PF00563">
    <property type="entry name" value="EAL"/>
    <property type="match status" value="1"/>
</dbReference>
<accession>A0A9Q2S683</accession>
<dbReference type="InterPro" id="IPR001633">
    <property type="entry name" value="EAL_dom"/>
</dbReference>
<feature type="domain" description="EAL" evidence="1">
    <location>
        <begin position="35"/>
        <end position="285"/>
    </location>
</feature>
<comment type="caution">
    <text evidence="2">The sequence shown here is derived from an EMBL/GenBank/DDBJ whole genome shotgun (WGS) entry which is preliminary data.</text>
</comment>
<name>A0A9Q2S683_9RHOB</name>
<dbReference type="Proteomes" id="UP000755667">
    <property type="component" value="Unassembled WGS sequence"/>
</dbReference>
<proteinExistence type="predicted"/>